<comment type="caution">
    <text evidence="2">The sequence shown here is derived from an EMBL/GenBank/DDBJ whole genome shotgun (WGS) entry which is preliminary data.</text>
</comment>
<evidence type="ECO:0000313" key="3">
    <source>
        <dbReference type="Proteomes" id="UP001234880"/>
    </source>
</evidence>
<evidence type="ECO:0000256" key="1">
    <source>
        <dbReference type="SAM" id="MobiDB-lite"/>
    </source>
</evidence>
<evidence type="ECO:0000313" key="2">
    <source>
        <dbReference type="EMBL" id="MDP9611547.1"/>
    </source>
</evidence>
<dbReference type="Proteomes" id="UP001234880">
    <property type="component" value="Unassembled WGS sequence"/>
</dbReference>
<protein>
    <submittedName>
        <fullName evidence="2">Uncharacterized protein</fullName>
    </submittedName>
</protein>
<feature type="region of interest" description="Disordered" evidence="1">
    <location>
        <begin position="1"/>
        <end position="24"/>
    </location>
</feature>
<proteinExistence type="predicted"/>
<organism evidence="2 3">
    <name type="scientific">Streptomyces demainii</name>
    <dbReference type="NCBI Taxonomy" id="588122"/>
    <lineage>
        <taxon>Bacteria</taxon>
        <taxon>Bacillati</taxon>
        <taxon>Actinomycetota</taxon>
        <taxon>Actinomycetes</taxon>
        <taxon>Kitasatosporales</taxon>
        <taxon>Streptomycetaceae</taxon>
        <taxon>Streptomyces</taxon>
    </lineage>
</organism>
<sequence>MRREDNPYRSASSDRERVGVTGLDGVYPPPTFCPAYPPARVMTLLTYL</sequence>
<name>A0ABT9KSZ9_9ACTN</name>
<reference evidence="2 3" key="1">
    <citation type="submission" date="2023-07" db="EMBL/GenBank/DDBJ databases">
        <title>Sequencing the genomes of 1000 actinobacteria strains.</title>
        <authorList>
            <person name="Klenk H.-P."/>
        </authorList>
    </citation>
    <scope>NUCLEOTIDE SEQUENCE [LARGE SCALE GENOMIC DNA]</scope>
    <source>
        <strain evidence="2 3">DSM 41600</strain>
    </source>
</reference>
<gene>
    <name evidence="2" type="ORF">JOF35_003824</name>
</gene>
<feature type="compositionally biased region" description="Basic and acidic residues" evidence="1">
    <location>
        <begin position="1"/>
        <end position="18"/>
    </location>
</feature>
<dbReference type="EMBL" id="JAURUE010000001">
    <property type="protein sequence ID" value="MDP9611547.1"/>
    <property type="molecule type" value="Genomic_DNA"/>
</dbReference>
<keyword evidence="3" id="KW-1185">Reference proteome</keyword>
<accession>A0ABT9KSZ9</accession>